<sequence>MEFENLKIGMKESISKTITETDIILYSGISLDCNPIHLNKTYAETSRFKKRIAHGMLTAGLISAILGTRLPGEGTIYLEQTLKFKQPVYLGDTITAVCEIIDIIEEQRKIILSTICTNQDGKVVLTGEAKVMK</sequence>
<dbReference type="KEGG" id="ful:C4N20_13620"/>
<dbReference type="InterPro" id="IPR050965">
    <property type="entry name" value="UPF0336/Enoyl-CoA_hydratase"/>
</dbReference>
<accession>A0AAX2J9J8</accession>
<dbReference type="EC" id="4.2.1.119" evidence="3"/>
<dbReference type="Pfam" id="PF01575">
    <property type="entry name" value="MaoC_dehydratas"/>
    <property type="match status" value="1"/>
</dbReference>
<evidence type="ECO:0000259" key="2">
    <source>
        <dbReference type="Pfam" id="PF01575"/>
    </source>
</evidence>
<dbReference type="GO" id="GO:0019171">
    <property type="term" value="F:(3R)-hydroxyacyl-[acyl-carrier-protein] dehydratase activity"/>
    <property type="evidence" value="ECO:0007669"/>
    <property type="project" value="TreeGrafter"/>
</dbReference>
<evidence type="ECO:0000256" key="1">
    <source>
        <dbReference type="ARBA" id="ARBA00023239"/>
    </source>
</evidence>
<dbReference type="GO" id="GO:0018812">
    <property type="term" value="F:3-hydroxyacyl-CoA dehydratase activity"/>
    <property type="evidence" value="ECO:0007669"/>
    <property type="project" value="UniProtKB-EC"/>
</dbReference>
<gene>
    <name evidence="3" type="primary">phaJ_2</name>
    <name evidence="3" type="ORF">NCTC12112_01291</name>
</gene>
<dbReference type="AlphaFoldDB" id="A0AAX2J9J8"/>
<dbReference type="InterPro" id="IPR029069">
    <property type="entry name" value="HotDog_dom_sf"/>
</dbReference>
<feature type="domain" description="MaoC-like" evidence="2">
    <location>
        <begin position="11"/>
        <end position="107"/>
    </location>
</feature>
<dbReference type="FunFam" id="3.10.129.10:FF:000042">
    <property type="entry name" value="MaoC domain protein dehydratase"/>
    <property type="match status" value="1"/>
</dbReference>
<dbReference type="Proteomes" id="UP000249008">
    <property type="component" value="Chromosome 1"/>
</dbReference>
<evidence type="ECO:0000313" key="3">
    <source>
        <dbReference type="EMBL" id="SQJ02346.1"/>
    </source>
</evidence>
<dbReference type="SUPFAM" id="SSF54637">
    <property type="entry name" value="Thioesterase/thiol ester dehydrase-isomerase"/>
    <property type="match status" value="1"/>
</dbReference>
<dbReference type="InterPro" id="IPR002539">
    <property type="entry name" value="MaoC-like_dom"/>
</dbReference>
<proteinExistence type="predicted"/>
<dbReference type="EMBL" id="LS483487">
    <property type="protein sequence ID" value="SQJ02346.1"/>
    <property type="molecule type" value="Genomic_DNA"/>
</dbReference>
<dbReference type="PANTHER" id="PTHR43437">
    <property type="entry name" value="HYDROXYACYL-THIOESTER DEHYDRATASE TYPE 2, MITOCHONDRIAL-RELATED"/>
    <property type="match status" value="1"/>
</dbReference>
<protein>
    <submittedName>
        <fullName evidence="3">(R)-specific enoyl-CoA hydratase</fullName>
        <ecNumber evidence="3">4.2.1.119</ecNumber>
    </submittedName>
</protein>
<dbReference type="GO" id="GO:0006633">
    <property type="term" value="P:fatty acid biosynthetic process"/>
    <property type="evidence" value="ECO:0007669"/>
    <property type="project" value="TreeGrafter"/>
</dbReference>
<dbReference type="CDD" id="cd03449">
    <property type="entry name" value="R_hydratase"/>
    <property type="match status" value="1"/>
</dbReference>
<dbReference type="PANTHER" id="PTHR43437:SF3">
    <property type="entry name" value="HYDROXYACYL-THIOESTER DEHYDRATASE TYPE 2, MITOCHONDRIAL"/>
    <property type="match status" value="1"/>
</dbReference>
<name>A0AAX2J9J8_9FUSO</name>
<dbReference type="Gene3D" id="3.10.129.10">
    <property type="entry name" value="Hotdog Thioesterase"/>
    <property type="match status" value="1"/>
</dbReference>
<organism evidence="3 4">
    <name type="scientific">Fusobacterium ulcerans</name>
    <dbReference type="NCBI Taxonomy" id="861"/>
    <lineage>
        <taxon>Bacteria</taxon>
        <taxon>Fusobacteriati</taxon>
        <taxon>Fusobacteriota</taxon>
        <taxon>Fusobacteriia</taxon>
        <taxon>Fusobacteriales</taxon>
        <taxon>Fusobacteriaceae</taxon>
        <taxon>Fusobacterium</taxon>
    </lineage>
</organism>
<dbReference type="GeneID" id="78455860"/>
<dbReference type="RefSeq" id="WP_005977663.1">
    <property type="nucleotide sequence ID" value="NZ_CABKNW010000002.1"/>
</dbReference>
<reference evidence="3 4" key="1">
    <citation type="submission" date="2018-06" db="EMBL/GenBank/DDBJ databases">
        <authorList>
            <consortium name="Pathogen Informatics"/>
            <person name="Doyle S."/>
        </authorList>
    </citation>
    <scope>NUCLEOTIDE SEQUENCE [LARGE SCALE GENOMIC DNA]</scope>
    <source>
        <strain evidence="3 4">NCTC12112</strain>
    </source>
</reference>
<keyword evidence="1 3" id="KW-0456">Lyase</keyword>
<evidence type="ECO:0000313" key="4">
    <source>
        <dbReference type="Proteomes" id="UP000249008"/>
    </source>
</evidence>